<dbReference type="Proteomes" id="UP001497382">
    <property type="component" value="Unassembled WGS sequence"/>
</dbReference>
<dbReference type="AlphaFoldDB" id="A0AAV2BY89"/>
<proteinExistence type="predicted"/>
<dbReference type="EMBL" id="CAXIEN010000565">
    <property type="protein sequence ID" value="CAL1300599.1"/>
    <property type="molecule type" value="Genomic_DNA"/>
</dbReference>
<name>A0AAV2BY89_9ARAC</name>
<keyword evidence="2" id="KW-1185">Reference proteome</keyword>
<organism evidence="1 2">
    <name type="scientific">Larinioides sclopetarius</name>
    <dbReference type="NCBI Taxonomy" id="280406"/>
    <lineage>
        <taxon>Eukaryota</taxon>
        <taxon>Metazoa</taxon>
        <taxon>Ecdysozoa</taxon>
        <taxon>Arthropoda</taxon>
        <taxon>Chelicerata</taxon>
        <taxon>Arachnida</taxon>
        <taxon>Araneae</taxon>
        <taxon>Araneomorphae</taxon>
        <taxon>Entelegynae</taxon>
        <taxon>Araneoidea</taxon>
        <taxon>Araneidae</taxon>
        <taxon>Larinioides</taxon>
    </lineage>
</organism>
<reference evidence="1 2" key="1">
    <citation type="submission" date="2024-04" db="EMBL/GenBank/DDBJ databases">
        <authorList>
            <person name="Rising A."/>
            <person name="Reimegard J."/>
            <person name="Sonavane S."/>
            <person name="Akerstrom W."/>
            <person name="Nylinder S."/>
            <person name="Hedman E."/>
            <person name="Kallberg Y."/>
        </authorList>
    </citation>
    <scope>NUCLEOTIDE SEQUENCE [LARGE SCALE GENOMIC DNA]</scope>
</reference>
<accession>A0AAV2BY89</accession>
<evidence type="ECO:0000313" key="2">
    <source>
        <dbReference type="Proteomes" id="UP001497382"/>
    </source>
</evidence>
<protein>
    <submittedName>
        <fullName evidence="1">Uncharacterized protein</fullName>
    </submittedName>
</protein>
<sequence>MQVTSGNSQHFHGAVPFIHRSRCQMLSSSFAFGHFEQRLLQNLVEKDGTTVTFKSMPASYSTSRKSWMRLLQVLKPSLKSSQNRKRLQCLLGIQY</sequence>
<gene>
    <name evidence="1" type="ORF">LARSCL_LOCUS22024</name>
</gene>
<evidence type="ECO:0000313" key="1">
    <source>
        <dbReference type="EMBL" id="CAL1300599.1"/>
    </source>
</evidence>
<comment type="caution">
    <text evidence="1">The sequence shown here is derived from an EMBL/GenBank/DDBJ whole genome shotgun (WGS) entry which is preliminary data.</text>
</comment>